<evidence type="ECO:0000313" key="8">
    <source>
        <dbReference type="EMBL" id="THY32254.1"/>
    </source>
</evidence>
<accession>A0A4S9LSE8</accession>
<dbReference type="PROSITE" id="PS50255">
    <property type="entry name" value="CYTOCHROME_B5_2"/>
    <property type="match status" value="1"/>
</dbReference>
<dbReference type="Pfam" id="PF00441">
    <property type="entry name" value="Acyl-CoA_dh_1"/>
    <property type="match status" value="1"/>
</dbReference>
<evidence type="ECO:0000256" key="2">
    <source>
        <dbReference type="ARBA" id="ARBA00009347"/>
    </source>
</evidence>
<gene>
    <name evidence="8" type="ORF">D6D01_02626</name>
</gene>
<evidence type="ECO:0000256" key="4">
    <source>
        <dbReference type="ARBA" id="ARBA00022827"/>
    </source>
</evidence>
<comment type="cofactor">
    <cofactor evidence="1">
        <name>FAD</name>
        <dbReference type="ChEBI" id="CHEBI:57692"/>
    </cofactor>
</comment>
<proteinExistence type="inferred from homology"/>
<dbReference type="InterPro" id="IPR050741">
    <property type="entry name" value="Acyl-CoA_dehydrogenase"/>
</dbReference>
<name>A0A4S9LSE8_AURPU</name>
<protein>
    <submittedName>
        <fullName evidence="8">Acyl-CoA dehydrogenase NM domain-like protein</fullName>
    </submittedName>
</protein>
<feature type="domain" description="Cytochrome b5 heme-binding" evidence="7">
    <location>
        <begin position="22"/>
        <end position="98"/>
    </location>
</feature>
<dbReference type="GO" id="GO:0005737">
    <property type="term" value="C:cytoplasm"/>
    <property type="evidence" value="ECO:0007669"/>
    <property type="project" value="TreeGrafter"/>
</dbReference>
<reference evidence="8 9" key="1">
    <citation type="submission" date="2018-10" db="EMBL/GenBank/DDBJ databases">
        <title>Fifty Aureobasidium pullulans genomes reveal a recombining polyextremotolerant generalist.</title>
        <authorList>
            <person name="Gostincar C."/>
            <person name="Turk M."/>
            <person name="Zajc J."/>
            <person name="Gunde-Cimerman N."/>
        </authorList>
    </citation>
    <scope>NUCLEOTIDE SEQUENCE [LARGE SCALE GENOMIC DNA]</scope>
    <source>
        <strain evidence="8 9">EXF-6604</strain>
    </source>
</reference>
<dbReference type="InterPro" id="IPR009100">
    <property type="entry name" value="AcylCoA_DH/oxidase_NM_dom_sf"/>
</dbReference>
<dbReference type="Gene3D" id="1.20.140.10">
    <property type="entry name" value="Butyryl-CoA Dehydrogenase, subunit A, domain 3"/>
    <property type="match status" value="1"/>
</dbReference>
<dbReference type="Pfam" id="PF02771">
    <property type="entry name" value="Acyl-CoA_dh_N"/>
    <property type="match status" value="1"/>
</dbReference>
<keyword evidence="3" id="KW-0285">Flavoprotein</keyword>
<evidence type="ECO:0000256" key="5">
    <source>
        <dbReference type="ARBA" id="ARBA00023002"/>
    </source>
</evidence>
<dbReference type="SUPFAM" id="SSF55856">
    <property type="entry name" value="Cytochrome b5-like heme/steroid binding domain"/>
    <property type="match status" value="1"/>
</dbReference>
<dbReference type="PANTHER" id="PTHR48083">
    <property type="entry name" value="MEDIUM-CHAIN SPECIFIC ACYL-COA DEHYDROGENASE, MITOCHONDRIAL-RELATED"/>
    <property type="match status" value="1"/>
</dbReference>
<keyword evidence="5" id="KW-0560">Oxidoreductase</keyword>
<dbReference type="Pfam" id="PF02770">
    <property type="entry name" value="Acyl-CoA_dh_M"/>
    <property type="match status" value="1"/>
</dbReference>
<dbReference type="Proteomes" id="UP000306584">
    <property type="component" value="Unassembled WGS sequence"/>
</dbReference>
<dbReference type="InterPro" id="IPR006091">
    <property type="entry name" value="Acyl-CoA_Oxase/DH_mid-dom"/>
</dbReference>
<dbReference type="SMART" id="SM01117">
    <property type="entry name" value="Cyt-b5"/>
    <property type="match status" value="1"/>
</dbReference>
<evidence type="ECO:0000259" key="7">
    <source>
        <dbReference type="PROSITE" id="PS50255"/>
    </source>
</evidence>
<comment type="caution">
    <text evidence="8">The sequence shown here is derived from an EMBL/GenBank/DDBJ whole genome shotgun (WGS) entry which is preliminary data.</text>
</comment>
<feature type="compositionally biased region" description="Pro residues" evidence="6">
    <location>
        <begin position="105"/>
        <end position="115"/>
    </location>
</feature>
<feature type="compositionally biased region" description="Basic and acidic residues" evidence="6">
    <location>
        <begin position="116"/>
        <end position="127"/>
    </location>
</feature>
<dbReference type="AlphaFoldDB" id="A0A4S9LSE8"/>
<dbReference type="Gene3D" id="2.40.110.10">
    <property type="entry name" value="Butyryl-CoA Dehydrogenase, subunit A, domain 2"/>
    <property type="match status" value="1"/>
</dbReference>
<evidence type="ECO:0000256" key="3">
    <source>
        <dbReference type="ARBA" id="ARBA00022630"/>
    </source>
</evidence>
<dbReference type="Gene3D" id="3.10.120.10">
    <property type="entry name" value="Cytochrome b5-like heme/steroid binding domain"/>
    <property type="match status" value="1"/>
</dbReference>
<comment type="similarity">
    <text evidence="2">Belongs to the acyl-CoA dehydrogenase family.</text>
</comment>
<dbReference type="SUPFAM" id="SSF47203">
    <property type="entry name" value="Acyl-CoA dehydrogenase C-terminal domain-like"/>
    <property type="match status" value="1"/>
</dbReference>
<evidence type="ECO:0000256" key="6">
    <source>
        <dbReference type="SAM" id="MobiDB-lite"/>
    </source>
</evidence>
<dbReference type="Pfam" id="PF00173">
    <property type="entry name" value="Cyt-b5"/>
    <property type="match status" value="1"/>
</dbReference>
<dbReference type="InterPro" id="IPR001199">
    <property type="entry name" value="Cyt_B5-like_heme/steroid-bd"/>
</dbReference>
<evidence type="ECO:0000313" key="9">
    <source>
        <dbReference type="Proteomes" id="UP000306584"/>
    </source>
</evidence>
<evidence type="ECO:0000256" key="1">
    <source>
        <dbReference type="ARBA" id="ARBA00001974"/>
    </source>
</evidence>
<dbReference type="Gene3D" id="1.10.540.10">
    <property type="entry name" value="Acyl-CoA dehydrogenase/oxidase, N-terminal domain"/>
    <property type="match status" value="1"/>
</dbReference>
<dbReference type="InterPro" id="IPR013786">
    <property type="entry name" value="AcylCoA_DH/ox_N"/>
</dbReference>
<dbReference type="SUPFAM" id="SSF56645">
    <property type="entry name" value="Acyl-CoA dehydrogenase NM domain-like"/>
    <property type="match status" value="1"/>
</dbReference>
<dbReference type="InterPro" id="IPR046373">
    <property type="entry name" value="Acyl-CoA_Oxase/DH_mid-dom_sf"/>
</dbReference>
<dbReference type="InterPro" id="IPR009075">
    <property type="entry name" value="AcylCo_DH/oxidase_C"/>
</dbReference>
<dbReference type="PANTHER" id="PTHR48083:SF28">
    <property type="entry name" value="ACYL-COA DEHYDROGENASE FAMILY PROTEIN (AFU_ORTHOLOGUE AFUA_6G10880)-RELATED"/>
    <property type="match status" value="1"/>
</dbReference>
<organism evidence="8 9">
    <name type="scientific">Aureobasidium pullulans</name>
    <name type="common">Black yeast</name>
    <name type="synonym">Pullularia pullulans</name>
    <dbReference type="NCBI Taxonomy" id="5580"/>
    <lineage>
        <taxon>Eukaryota</taxon>
        <taxon>Fungi</taxon>
        <taxon>Dikarya</taxon>
        <taxon>Ascomycota</taxon>
        <taxon>Pezizomycotina</taxon>
        <taxon>Dothideomycetes</taxon>
        <taxon>Dothideomycetidae</taxon>
        <taxon>Dothideales</taxon>
        <taxon>Saccotheciaceae</taxon>
        <taxon>Aureobasidium</taxon>
    </lineage>
</organism>
<feature type="region of interest" description="Disordered" evidence="6">
    <location>
        <begin position="96"/>
        <end position="137"/>
    </location>
</feature>
<keyword evidence="4" id="KW-0274">FAD</keyword>
<dbReference type="GO" id="GO:0050660">
    <property type="term" value="F:flavin adenine dinucleotide binding"/>
    <property type="evidence" value="ECO:0007669"/>
    <property type="project" value="InterPro"/>
</dbReference>
<dbReference type="InterPro" id="IPR037069">
    <property type="entry name" value="AcylCoA_DH/ox_N_sf"/>
</dbReference>
<sequence length="575" mass="64501">MLNGYYLSTPSTPCFVFDLPKRCTFSKEDVQSHNKADNLWIIVDEDVYDLTKFQEEHPGGKKILQRVAGKDASKQFWKYHNEGILKKYQKQLQVGSLDSKKAAAPPTPPATPPPAGKKEKEIVKPEAESGTVAPEPGADAKEMAEALDQFGDMIPGGDPNWYQSYHSPYFNQSHADLRAEVREWMENEIMPNITEWDEARKVPDSVYKAMGERGYLAGLMGVHYPKDLTDKRVKCVAPEKWDLFHEMLITDEISRAGSGGFVWNLIGGFGIGAPPVLKYGKKELVQRIMPEILSGDKRICLAITEPDAGSDVANLTCEAKLSEDGKHYIVNGEKKWITNGIWSDYFTTAVRTGGEGMNGVSVLLIERSFGGVSTRKMDCQGVWSSGTTYVTFEDVKVPVENLVGKENQGFKVLMTNFNHERIGIIIQCLRFSRVCYEESMKYAHKRRTFGKKLIEHPVIRLKLAHMFRQIEASYSWMENLIYQCQQMNEVEAMLKLGGAIAGLKAQATTTFEFCAREASQIFGGLSYSRGGQGAKVERLYRDVRAYAIPGGSEEIMLDLSIRQSLRVHKALGMKL</sequence>
<dbReference type="PRINTS" id="PR00363">
    <property type="entry name" value="CYTOCHROMEB5"/>
</dbReference>
<dbReference type="InterPro" id="IPR036400">
    <property type="entry name" value="Cyt_B5-like_heme/steroid_sf"/>
</dbReference>
<dbReference type="GO" id="GO:0003995">
    <property type="term" value="F:acyl-CoA dehydrogenase activity"/>
    <property type="evidence" value="ECO:0007669"/>
    <property type="project" value="TreeGrafter"/>
</dbReference>
<dbReference type="GO" id="GO:0033539">
    <property type="term" value="P:fatty acid beta-oxidation using acyl-CoA dehydrogenase"/>
    <property type="evidence" value="ECO:0007669"/>
    <property type="project" value="TreeGrafter"/>
</dbReference>
<dbReference type="InterPro" id="IPR036250">
    <property type="entry name" value="AcylCo_DH-like_C"/>
</dbReference>
<dbReference type="EMBL" id="QZBD01000062">
    <property type="protein sequence ID" value="THY32254.1"/>
    <property type="molecule type" value="Genomic_DNA"/>
</dbReference>